<proteinExistence type="predicted"/>
<reference evidence="1 2" key="1">
    <citation type="submission" date="2022-11" db="EMBL/GenBank/DDBJ databases">
        <authorList>
            <person name="Mao L."/>
        </authorList>
    </citation>
    <scope>NUCLEOTIDE SEQUENCE [LARGE SCALE GENOMIC DNA]</scope>
</reference>
<protein>
    <submittedName>
        <fullName evidence="1">Uncharacterized protein</fullName>
    </submittedName>
</protein>
<sequence>MTSRNRLDMCMSFSAATMVEMPRGWPGVS</sequence>
<gene>
    <name evidence="1" type="ORF">phiA034_gene0080</name>
</gene>
<dbReference type="Proteomes" id="UP001220088">
    <property type="component" value="Segment"/>
</dbReference>
<evidence type="ECO:0000313" key="2">
    <source>
        <dbReference type="Proteomes" id="UP001220088"/>
    </source>
</evidence>
<keyword evidence="2" id="KW-1185">Reference proteome</keyword>
<organism evidence="1 2">
    <name type="scientific">Aeromonas phage phiA034</name>
    <dbReference type="NCBI Taxonomy" id="2985287"/>
    <lineage>
        <taxon>Viruses</taxon>
        <taxon>Duplodnaviria</taxon>
        <taxon>Heunggongvirae</taxon>
        <taxon>Uroviricota</taxon>
        <taxon>Caudoviricetes</taxon>
        <taxon>Casjensviridae</taxon>
        <taxon>Sharonstreetvirus</taxon>
        <taxon>Sharonstreetvirus xiamensis</taxon>
    </lineage>
</organism>
<accession>A0AAE9YNB3</accession>
<name>A0AAE9YNB3_9CAUD</name>
<dbReference type="EMBL" id="OP792756">
    <property type="protein sequence ID" value="WCZ66163.1"/>
    <property type="molecule type" value="Genomic_DNA"/>
</dbReference>
<evidence type="ECO:0000313" key="1">
    <source>
        <dbReference type="EMBL" id="WCZ66163.1"/>
    </source>
</evidence>